<dbReference type="Gene3D" id="1.20.1720.10">
    <property type="entry name" value="Multidrug resistance protein D"/>
    <property type="match status" value="1"/>
</dbReference>
<dbReference type="Pfam" id="PF07690">
    <property type="entry name" value="MFS_1"/>
    <property type="match status" value="1"/>
</dbReference>
<evidence type="ECO:0000256" key="5">
    <source>
        <dbReference type="SAM" id="Phobius"/>
    </source>
</evidence>
<reference evidence="7 8" key="1">
    <citation type="submission" date="2017-06" db="EMBL/GenBank/DDBJ databases">
        <authorList>
            <person name="Kim H.J."/>
            <person name="Triplett B.A."/>
        </authorList>
    </citation>
    <scope>NUCLEOTIDE SEQUENCE [LARGE SCALE GENOMIC DNA]</scope>
    <source>
        <strain evidence="7 8">CGMCC 4.2132</strain>
    </source>
</reference>
<sequence>MLATTSFRRLAGISLAYFLVLLDTTVLTVALPDLRASLGGTFAGQQWAVNGYTVAFAASLLTGGAVSDRYGAARVFRLGVTGFGVISLMCAFAPDLGLLIALRALLGLMGALCLGSSLGLIAQLYTAPAERARAMGVWAGLTGTALAAGPLLGGLLVESYGWRAIFLINPPLAAASLIAVGGLVSAVGAGRIGWGVQAGACAFLGLLAATIIEASVLAASLALVALAALVWLERRAPAPTLPGGLLRASWTGLLTGGVVNFAFSGALFVITLLLQGERRFTPLEAGLAFLPLTIPMTFNALLTGRLVARYGPGPSILAGLALLSAGLVFAPSTAGMIIMGFGLSCCLPALVADVVSMAPPGTAGTAGGLLNAVRQVGAVLGVSVMGVVAHDGAAGASRALLLAAVLTVLALAAQCGTRWAGRRAAGQDRRVPARTPM</sequence>
<feature type="domain" description="Major facilitator superfamily (MFS) profile" evidence="6">
    <location>
        <begin position="9"/>
        <end position="422"/>
    </location>
</feature>
<evidence type="ECO:0000313" key="7">
    <source>
        <dbReference type="EMBL" id="SNS55640.1"/>
    </source>
</evidence>
<feature type="transmembrane region" description="Helical" evidence="5">
    <location>
        <begin position="372"/>
        <end position="389"/>
    </location>
</feature>
<comment type="subcellular location">
    <subcellularLocation>
        <location evidence="1">Cell membrane</location>
        <topology evidence="1">Multi-pass membrane protein</topology>
    </subcellularLocation>
</comment>
<accession>A0A239FF34</accession>
<keyword evidence="3 5" id="KW-1133">Transmembrane helix</keyword>
<name>A0A239FF34_9ACTN</name>
<dbReference type="Gene3D" id="1.20.1250.20">
    <property type="entry name" value="MFS general substrate transporter like domains"/>
    <property type="match status" value="1"/>
</dbReference>
<dbReference type="InterPro" id="IPR011701">
    <property type="entry name" value="MFS"/>
</dbReference>
<keyword evidence="2 5" id="KW-0812">Transmembrane</keyword>
<evidence type="ECO:0000256" key="1">
    <source>
        <dbReference type="ARBA" id="ARBA00004651"/>
    </source>
</evidence>
<dbReference type="PROSITE" id="PS50850">
    <property type="entry name" value="MFS"/>
    <property type="match status" value="1"/>
</dbReference>
<feature type="transmembrane region" description="Helical" evidence="5">
    <location>
        <begin position="201"/>
        <end position="232"/>
    </location>
</feature>
<feature type="transmembrane region" description="Helical" evidence="5">
    <location>
        <begin position="395"/>
        <end position="413"/>
    </location>
</feature>
<feature type="transmembrane region" description="Helical" evidence="5">
    <location>
        <begin position="75"/>
        <end position="94"/>
    </location>
</feature>
<protein>
    <submittedName>
        <fullName evidence="7">MFS transporter, DHA2 family, methylenomycin A resistance protein</fullName>
    </submittedName>
</protein>
<keyword evidence="4 5" id="KW-0472">Membrane</keyword>
<feature type="transmembrane region" description="Helical" evidence="5">
    <location>
        <begin position="137"/>
        <end position="157"/>
    </location>
</feature>
<dbReference type="InterPro" id="IPR036259">
    <property type="entry name" value="MFS_trans_sf"/>
</dbReference>
<organism evidence="7 8">
    <name type="scientific">Streptosporangium subroseum</name>
    <dbReference type="NCBI Taxonomy" id="106412"/>
    <lineage>
        <taxon>Bacteria</taxon>
        <taxon>Bacillati</taxon>
        <taxon>Actinomycetota</taxon>
        <taxon>Actinomycetes</taxon>
        <taxon>Streptosporangiales</taxon>
        <taxon>Streptosporangiaceae</taxon>
        <taxon>Streptosporangium</taxon>
    </lineage>
</organism>
<dbReference type="EMBL" id="FZOD01000011">
    <property type="protein sequence ID" value="SNS55640.1"/>
    <property type="molecule type" value="Genomic_DNA"/>
</dbReference>
<dbReference type="Proteomes" id="UP000198282">
    <property type="component" value="Unassembled WGS sequence"/>
</dbReference>
<proteinExistence type="predicted"/>
<dbReference type="PRINTS" id="PR01036">
    <property type="entry name" value="TCRTETB"/>
</dbReference>
<dbReference type="GO" id="GO:0022857">
    <property type="term" value="F:transmembrane transporter activity"/>
    <property type="evidence" value="ECO:0007669"/>
    <property type="project" value="InterPro"/>
</dbReference>
<dbReference type="OrthoDB" id="3392002at2"/>
<feature type="transmembrane region" description="Helical" evidence="5">
    <location>
        <begin position="163"/>
        <end position="189"/>
    </location>
</feature>
<feature type="transmembrane region" description="Helical" evidence="5">
    <location>
        <begin position="252"/>
        <end position="274"/>
    </location>
</feature>
<dbReference type="GO" id="GO:0005886">
    <property type="term" value="C:plasma membrane"/>
    <property type="evidence" value="ECO:0007669"/>
    <property type="project" value="UniProtKB-SubCell"/>
</dbReference>
<dbReference type="PANTHER" id="PTHR42718">
    <property type="entry name" value="MAJOR FACILITATOR SUPERFAMILY MULTIDRUG TRANSPORTER MFSC"/>
    <property type="match status" value="1"/>
</dbReference>
<evidence type="ECO:0000256" key="4">
    <source>
        <dbReference type="ARBA" id="ARBA00023136"/>
    </source>
</evidence>
<dbReference type="SUPFAM" id="SSF103473">
    <property type="entry name" value="MFS general substrate transporter"/>
    <property type="match status" value="1"/>
</dbReference>
<evidence type="ECO:0000256" key="2">
    <source>
        <dbReference type="ARBA" id="ARBA00022692"/>
    </source>
</evidence>
<evidence type="ECO:0000259" key="6">
    <source>
        <dbReference type="PROSITE" id="PS50850"/>
    </source>
</evidence>
<dbReference type="RefSeq" id="WP_143653215.1">
    <property type="nucleotide sequence ID" value="NZ_FZOD01000011.1"/>
</dbReference>
<dbReference type="AlphaFoldDB" id="A0A239FF34"/>
<dbReference type="InterPro" id="IPR020846">
    <property type="entry name" value="MFS_dom"/>
</dbReference>
<evidence type="ECO:0000256" key="3">
    <source>
        <dbReference type="ARBA" id="ARBA00022989"/>
    </source>
</evidence>
<feature type="transmembrane region" description="Helical" evidence="5">
    <location>
        <begin position="286"/>
        <end position="308"/>
    </location>
</feature>
<dbReference type="CDD" id="cd17321">
    <property type="entry name" value="MFS_MMR_MDR_like"/>
    <property type="match status" value="1"/>
</dbReference>
<dbReference type="PANTHER" id="PTHR42718:SF40">
    <property type="entry name" value="METHYLENOMYCIN A RESISTANCE PROTEIN"/>
    <property type="match status" value="1"/>
</dbReference>
<keyword evidence="8" id="KW-1185">Reference proteome</keyword>
<evidence type="ECO:0000313" key="8">
    <source>
        <dbReference type="Proteomes" id="UP000198282"/>
    </source>
</evidence>
<feature type="transmembrane region" description="Helical" evidence="5">
    <location>
        <begin position="100"/>
        <end position="125"/>
    </location>
</feature>
<feature type="transmembrane region" description="Helical" evidence="5">
    <location>
        <begin position="328"/>
        <end position="351"/>
    </location>
</feature>
<gene>
    <name evidence="7" type="ORF">SAMN05216276_1011134</name>
</gene>
<feature type="transmembrane region" description="Helical" evidence="5">
    <location>
        <begin position="44"/>
        <end position="63"/>
    </location>
</feature>